<name>A0A1Y2DV94_9PEZI</name>
<keyword evidence="2" id="KW-1185">Reference proteome</keyword>
<dbReference type="AlphaFoldDB" id="A0A1Y2DV94"/>
<proteinExistence type="predicted"/>
<dbReference type="InParanoid" id="A0A1Y2DV94"/>
<organism evidence="1 2">
    <name type="scientific">Pseudomassariella vexata</name>
    <dbReference type="NCBI Taxonomy" id="1141098"/>
    <lineage>
        <taxon>Eukaryota</taxon>
        <taxon>Fungi</taxon>
        <taxon>Dikarya</taxon>
        <taxon>Ascomycota</taxon>
        <taxon>Pezizomycotina</taxon>
        <taxon>Sordariomycetes</taxon>
        <taxon>Xylariomycetidae</taxon>
        <taxon>Amphisphaeriales</taxon>
        <taxon>Pseudomassariaceae</taxon>
        <taxon>Pseudomassariella</taxon>
    </lineage>
</organism>
<dbReference type="STRING" id="1141098.A0A1Y2DV94"/>
<dbReference type="EMBL" id="MCFJ01000008">
    <property type="protein sequence ID" value="ORY63210.1"/>
    <property type="molecule type" value="Genomic_DNA"/>
</dbReference>
<dbReference type="GeneID" id="63780180"/>
<dbReference type="OrthoDB" id="412788at2759"/>
<evidence type="ECO:0000313" key="1">
    <source>
        <dbReference type="EMBL" id="ORY63210.1"/>
    </source>
</evidence>
<accession>A0A1Y2DV94</accession>
<gene>
    <name evidence="1" type="ORF">BCR38DRAFT_485972</name>
</gene>
<evidence type="ECO:0000313" key="2">
    <source>
        <dbReference type="Proteomes" id="UP000193689"/>
    </source>
</evidence>
<dbReference type="RefSeq" id="XP_040714867.1">
    <property type="nucleotide sequence ID" value="XM_040863968.1"/>
</dbReference>
<sequence>MAQASVQKPTLYETFQIYVLDGVSERDDPLMRDYTFAPQVTKTERKLINADEDQVRAEDFDDVRALEAVYYPEVEASILKFTGAKVVFITNSIVQRGERG</sequence>
<reference evidence="1 2" key="1">
    <citation type="submission" date="2016-07" db="EMBL/GenBank/DDBJ databases">
        <title>Pervasive Adenine N6-methylation of Active Genes in Fungi.</title>
        <authorList>
            <consortium name="DOE Joint Genome Institute"/>
            <person name="Mondo S.J."/>
            <person name="Dannebaum R.O."/>
            <person name="Kuo R.C."/>
            <person name="Labutti K."/>
            <person name="Haridas S."/>
            <person name="Kuo A."/>
            <person name="Salamov A."/>
            <person name="Ahrendt S.R."/>
            <person name="Lipzen A."/>
            <person name="Sullivan W."/>
            <person name="Andreopoulos W.B."/>
            <person name="Clum A."/>
            <person name="Lindquist E."/>
            <person name="Daum C."/>
            <person name="Ramamoorthy G.K."/>
            <person name="Gryganskyi A."/>
            <person name="Culley D."/>
            <person name="Magnuson J.K."/>
            <person name="James T.Y."/>
            <person name="O'Malley M.A."/>
            <person name="Stajich J.E."/>
            <person name="Spatafora J.W."/>
            <person name="Visel A."/>
            <person name="Grigoriev I.V."/>
        </authorList>
    </citation>
    <scope>NUCLEOTIDE SEQUENCE [LARGE SCALE GENOMIC DNA]</scope>
    <source>
        <strain evidence="1 2">CBS 129021</strain>
    </source>
</reference>
<dbReference type="Proteomes" id="UP000193689">
    <property type="component" value="Unassembled WGS sequence"/>
</dbReference>
<protein>
    <submittedName>
        <fullName evidence="1">Uncharacterized protein</fullName>
    </submittedName>
</protein>
<comment type="caution">
    <text evidence="1">The sequence shown here is derived from an EMBL/GenBank/DDBJ whole genome shotgun (WGS) entry which is preliminary data.</text>
</comment>